<dbReference type="InterPro" id="IPR015525">
    <property type="entry name" value="BRCA2"/>
</dbReference>
<keyword evidence="6" id="KW-1185">Reference proteome</keyword>
<dbReference type="PANTHER" id="PTHR11289">
    <property type="entry name" value="BREAST CANCER TYPE 2 SUSCEPTIBILITY PROTEIN BRCA2"/>
    <property type="match status" value="1"/>
</dbReference>
<dbReference type="InterPro" id="IPR015188">
    <property type="entry name" value="BRCA2_OB_3"/>
</dbReference>
<dbReference type="OrthoDB" id="21095at2759"/>
<reference evidence="5 6" key="1">
    <citation type="journal article" date="2019" name="Commun. Biol.">
        <title>The bagworm genome reveals a unique fibroin gene that provides high tensile strength.</title>
        <authorList>
            <person name="Kono N."/>
            <person name="Nakamura H."/>
            <person name="Ohtoshi R."/>
            <person name="Tomita M."/>
            <person name="Numata K."/>
            <person name="Arakawa K."/>
        </authorList>
    </citation>
    <scope>NUCLEOTIDE SEQUENCE [LARGE SCALE GENOMIC DNA]</scope>
</reference>
<dbReference type="Proteomes" id="UP000299102">
    <property type="component" value="Unassembled WGS sequence"/>
</dbReference>
<dbReference type="InterPro" id="IPR002093">
    <property type="entry name" value="BRCA2_repeat"/>
</dbReference>
<evidence type="ECO:0000256" key="3">
    <source>
        <dbReference type="ARBA" id="ARBA00023204"/>
    </source>
</evidence>
<dbReference type="SUPFAM" id="SSF50249">
    <property type="entry name" value="Nucleic acid-binding proteins"/>
    <property type="match status" value="3"/>
</dbReference>
<dbReference type="PANTHER" id="PTHR11289:SF0">
    <property type="entry name" value="BREAST CANCER TYPE 2 SUSCEPTIBILITY PROTEIN"/>
    <property type="match status" value="1"/>
</dbReference>
<evidence type="ECO:0000256" key="2">
    <source>
        <dbReference type="ARBA" id="ARBA00022763"/>
    </source>
</evidence>
<dbReference type="SUPFAM" id="SSF81878">
    <property type="entry name" value="BRCA2 tower domain"/>
    <property type="match status" value="1"/>
</dbReference>
<dbReference type="CDD" id="cd04493">
    <property type="entry name" value="BRCA2DBD_OB1"/>
    <property type="match status" value="1"/>
</dbReference>
<dbReference type="InterPro" id="IPR012340">
    <property type="entry name" value="NA-bd_OB-fold"/>
</dbReference>
<dbReference type="EMBL" id="BGZK01000239">
    <property type="protein sequence ID" value="GBP30962.1"/>
    <property type="molecule type" value="Genomic_DNA"/>
</dbReference>
<accession>A0A4C1UYD3</accession>
<name>A0A4C1UYD3_EUMVA</name>
<organism evidence="5 6">
    <name type="scientific">Eumeta variegata</name>
    <name type="common">Bagworm moth</name>
    <name type="synonym">Eumeta japonica</name>
    <dbReference type="NCBI Taxonomy" id="151549"/>
    <lineage>
        <taxon>Eukaryota</taxon>
        <taxon>Metazoa</taxon>
        <taxon>Ecdysozoa</taxon>
        <taxon>Arthropoda</taxon>
        <taxon>Hexapoda</taxon>
        <taxon>Insecta</taxon>
        <taxon>Pterygota</taxon>
        <taxon>Neoptera</taxon>
        <taxon>Endopterygota</taxon>
        <taxon>Lepidoptera</taxon>
        <taxon>Glossata</taxon>
        <taxon>Ditrysia</taxon>
        <taxon>Tineoidea</taxon>
        <taxon>Psychidae</taxon>
        <taxon>Oiketicinae</taxon>
        <taxon>Eumeta</taxon>
    </lineage>
</organism>
<dbReference type="Pfam" id="PF00634">
    <property type="entry name" value="BRCA2"/>
    <property type="match status" value="3"/>
</dbReference>
<evidence type="ECO:0000313" key="6">
    <source>
        <dbReference type="Proteomes" id="UP000299102"/>
    </source>
</evidence>
<keyword evidence="3" id="KW-0234">DNA repair</keyword>
<dbReference type="InterPro" id="IPR015205">
    <property type="entry name" value="Tower_dom"/>
</dbReference>
<evidence type="ECO:0000256" key="1">
    <source>
        <dbReference type="ARBA" id="ARBA00022737"/>
    </source>
</evidence>
<evidence type="ECO:0000259" key="4">
    <source>
        <dbReference type="SMART" id="SM01341"/>
    </source>
</evidence>
<dbReference type="SMART" id="SM01341">
    <property type="entry name" value="Tower"/>
    <property type="match status" value="1"/>
</dbReference>
<comment type="caution">
    <text evidence="5">The sequence shown here is derived from an EMBL/GenBank/DDBJ whole genome shotgun (WGS) entry which is preliminary data.</text>
</comment>
<dbReference type="GO" id="GO:0000724">
    <property type="term" value="P:double-strand break repair via homologous recombination"/>
    <property type="evidence" value="ECO:0007669"/>
    <property type="project" value="InterPro"/>
</dbReference>
<feature type="domain" description="Tower" evidence="4">
    <location>
        <begin position="975"/>
        <end position="1016"/>
    </location>
</feature>
<gene>
    <name evidence="5" type="primary">Brca2</name>
    <name evidence="5" type="ORF">EVAR_28605_1</name>
</gene>
<protein>
    <submittedName>
        <fullName evidence="5">Breast cancer type 2 susceptibility protein homolog</fullName>
    </submittedName>
</protein>
<dbReference type="GO" id="GO:0006355">
    <property type="term" value="P:regulation of DNA-templated transcription"/>
    <property type="evidence" value="ECO:0007669"/>
    <property type="project" value="TreeGrafter"/>
</dbReference>
<keyword evidence="1" id="KW-0677">Repeat</keyword>
<dbReference type="InterPro" id="IPR015187">
    <property type="entry name" value="BRCA2_OB_1"/>
</dbReference>
<sequence>MEKKSALVLENEDLLTTSGWGSIPVQCFYGGATRSEYKSHLDNVLMESNKECFPAEENGHKKCEIKEESDFDYEIIRSDEESDYVKGNTYSSESTRENPEIIHKVAFTESKIETTNDKIVSSNDSSKAKANIYEVVQRAESLKNVVVGENGFHGSSEFHYLPLDTPLDLIGVVRKITETDNFGADKEIKHEDSKAEKDFEIHKISFKEGNQVQNSAFNDTFKADSNAESKICDRFLNQHMIDCVECKEIDIFDDMFETDNFPTTEIINFANDEEFQDNVLPCFIDNQKFNENLIEVRDFQTNDEDPFYDDKLLKTSFQPVIDIIKRDDNASELVEGWVVVNSNIHMESENITLDSDLKLPKVGYSNADNEKVKLIDEQFKSPVDRLPPLSSEETQELTDNTMCPNLGEVPAYVGCPTASNKKIKLTEMSLQNTIANLNFDQNDKCIFLDMKQKPIDKTGSAEKNVMSSDHTTPFIGFHTASNKKVEISENALKRINKELSNCAMGLNYLMEPIENVKNSKKKEDVNAMKLLEAGKQNPVVIGFQTASKKKIEVSKEALQKIKKVIEGWDYEQGGQEKMLDVNLLPKNKEKFVEQVEMNKEIPMFVGFSTASNKRVEVSEDALAKIKSTVNVDANMSVRSTDLVNLINTQASMNFNEADCAKVFQKNVPPDQRSASPILQCRNPKRRKISETRDSSIPKNLNTDLQNLINTQVTNDFNETVHTEEFHNDPSPIPRSTSPVLQCSSAKRRKIFRTPISKKVKTDKAITTSEENKCFPEFVYKYKTDYKKLKRNSLSNLQTKNENELQLNVHIDLENIMNSEFDNTRNSLTGRKIDMLELKRIFMHSPDINRRIIPEGCSSNANVELELTDGWYTIKATIDDLLKRMVSVGRIRIGTKIITQGAELVNCDQGVAPWEDTTNVRLKIYGNSTRRVRWNTRLGFHGNSAILVPLSSVKLGGGKVSKIKVFVARVYPLLYMEKFEDGSTVTRSERLEHLYEAKCEVERQIMLEKIYDEVEKEFDGKSSTDSEEICVYGSGCKNTMDTGSQIAKCLKKCKDPLEFQANLSESQSNLLKQHTLKRQEKNLKEFQDKIQEKIESSNLKMHRNVMAVLKVRIVDIKLKDGQCVETTKGLLSIWNVNENVTEIFKEGTWMEASNVLPTGHSMFNKITVKDEQKYRLYMEELSRICVPISQIAKYPYKKYEFSEIDTVGLVFAVEPTMLEFRKQKNQFLQNVYITDEKRNFICVNFWGGLQKFGLENLIDTGQIVICMNLQKRYGSIVGSIPQFRVTEFSCFTRTPKGSKSRMLYDELKGKFNSINISMFCEECLKLKSGNTRRDNNENIFPYKSNNAQYAFNRGNYVNASLTADKSVDIIKLDLSDIDFESTFKDVNMDDLSPSERLRKKRLNEKLSKLRMYDEPPKLSPIYIINKSSKANSSYTSPLLENVGIRKDVSYDNSKNANSRISVNNIVTPKNVKFKSNINRSAVNPIKLDFSANVASGKNVNVDMFSEEFDPSPPLSLDSQSF</sequence>
<dbReference type="Gene3D" id="2.40.50.140">
    <property type="entry name" value="Nucleic acid-binding proteins"/>
    <property type="match status" value="4"/>
</dbReference>
<dbReference type="Pfam" id="PF09104">
    <property type="entry name" value="BRCA-2_OB3"/>
    <property type="match status" value="1"/>
</dbReference>
<proteinExistence type="predicted"/>
<dbReference type="Pfam" id="PF09103">
    <property type="entry name" value="BRCA-2_OB1"/>
    <property type="match status" value="1"/>
</dbReference>
<dbReference type="STRING" id="151549.A0A4C1UYD3"/>
<keyword evidence="2" id="KW-0227">DNA damage</keyword>
<evidence type="ECO:0000313" key="5">
    <source>
        <dbReference type="EMBL" id="GBP30962.1"/>
    </source>
</evidence>
<dbReference type="PROSITE" id="PS50138">
    <property type="entry name" value="BRCA2_REPEAT"/>
    <property type="match status" value="2"/>
</dbReference>